<evidence type="ECO:0000313" key="1">
    <source>
        <dbReference type="EMBL" id="TFK73962.1"/>
    </source>
</evidence>
<reference evidence="1 2" key="1">
    <citation type="journal article" date="2019" name="Nat. Ecol. Evol.">
        <title>Megaphylogeny resolves global patterns of mushroom evolution.</title>
        <authorList>
            <person name="Varga T."/>
            <person name="Krizsan K."/>
            <person name="Foldi C."/>
            <person name="Dima B."/>
            <person name="Sanchez-Garcia M."/>
            <person name="Sanchez-Ramirez S."/>
            <person name="Szollosi G.J."/>
            <person name="Szarkandi J.G."/>
            <person name="Papp V."/>
            <person name="Albert L."/>
            <person name="Andreopoulos W."/>
            <person name="Angelini C."/>
            <person name="Antonin V."/>
            <person name="Barry K.W."/>
            <person name="Bougher N.L."/>
            <person name="Buchanan P."/>
            <person name="Buyck B."/>
            <person name="Bense V."/>
            <person name="Catcheside P."/>
            <person name="Chovatia M."/>
            <person name="Cooper J."/>
            <person name="Damon W."/>
            <person name="Desjardin D."/>
            <person name="Finy P."/>
            <person name="Geml J."/>
            <person name="Haridas S."/>
            <person name="Hughes K."/>
            <person name="Justo A."/>
            <person name="Karasinski D."/>
            <person name="Kautmanova I."/>
            <person name="Kiss B."/>
            <person name="Kocsube S."/>
            <person name="Kotiranta H."/>
            <person name="LaButti K.M."/>
            <person name="Lechner B.E."/>
            <person name="Liimatainen K."/>
            <person name="Lipzen A."/>
            <person name="Lukacs Z."/>
            <person name="Mihaltcheva S."/>
            <person name="Morgado L.N."/>
            <person name="Niskanen T."/>
            <person name="Noordeloos M.E."/>
            <person name="Ohm R.A."/>
            <person name="Ortiz-Santana B."/>
            <person name="Ovrebo C."/>
            <person name="Racz N."/>
            <person name="Riley R."/>
            <person name="Savchenko A."/>
            <person name="Shiryaev A."/>
            <person name="Soop K."/>
            <person name="Spirin V."/>
            <person name="Szebenyi C."/>
            <person name="Tomsovsky M."/>
            <person name="Tulloss R.E."/>
            <person name="Uehling J."/>
            <person name="Grigoriev I.V."/>
            <person name="Vagvolgyi C."/>
            <person name="Papp T."/>
            <person name="Martin F.M."/>
            <person name="Miettinen O."/>
            <person name="Hibbett D.S."/>
            <person name="Nagy L.G."/>
        </authorList>
    </citation>
    <scope>NUCLEOTIDE SEQUENCE [LARGE SCALE GENOMIC DNA]</scope>
    <source>
        <strain evidence="1 2">NL-1719</strain>
    </source>
</reference>
<dbReference type="Proteomes" id="UP000308600">
    <property type="component" value="Unassembled WGS sequence"/>
</dbReference>
<gene>
    <name evidence="1" type="ORF">BDN72DRAFT_833943</name>
</gene>
<accession>A0ACD3B8F4</accession>
<name>A0ACD3B8F4_9AGAR</name>
<protein>
    <submittedName>
        <fullName evidence="1">Uncharacterized protein</fullName>
    </submittedName>
</protein>
<dbReference type="EMBL" id="ML208271">
    <property type="protein sequence ID" value="TFK73962.1"/>
    <property type="molecule type" value="Genomic_DNA"/>
</dbReference>
<organism evidence="1 2">
    <name type="scientific">Pluteus cervinus</name>
    <dbReference type="NCBI Taxonomy" id="181527"/>
    <lineage>
        <taxon>Eukaryota</taxon>
        <taxon>Fungi</taxon>
        <taxon>Dikarya</taxon>
        <taxon>Basidiomycota</taxon>
        <taxon>Agaricomycotina</taxon>
        <taxon>Agaricomycetes</taxon>
        <taxon>Agaricomycetidae</taxon>
        <taxon>Agaricales</taxon>
        <taxon>Pluteineae</taxon>
        <taxon>Pluteaceae</taxon>
        <taxon>Pluteus</taxon>
    </lineage>
</organism>
<evidence type="ECO:0000313" key="2">
    <source>
        <dbReference type="Proteomes" id="UP000308600"/>
    </source>
</evidence>
<keyword evidence="2" id="KW-1185">Reference proteome</keyword>
<sequence length="139" mass="15513">MQLESAILKPLVSLDKNLVGTKLRVVGRLLAYDLSTAYALLLDDGIAILVDTTWCLEPRFSTWVKEPLCTLMVIGYLEASEVELPVPSIPGHAPAPQVDCYLVLRALLVMKAEDLDLTFWKRETEMVQDSVDKLGRQNV</sequence>
<proteinExistence type="predicted"/>